<gene>
    <name evidence="1" type="ORF">MUN82_10670</name>
</gene>
<sequence>MRPGILTRWLVGWGMVCGSLPTAKAQLPVPPVRTYSVKFDLVPLMASGYHISAERLWGPAHRHALVLTPQFYRGKVQNVTSDLTEGRDMVRGYGLAVQHRIYLSERTTPQEGFYVSYGPHYQHFELAFRASSWQPEVAANGLTYYEYRARDQKETINRYGATAVVGGQLFLPTLPVFVDVYMGVGMRQAHARATVPGSHYNSGMSDYGASGYYFPLGFRVGVAW</sequence>
<reference evidence="1 2" key="1">
    <citation type="submission" date="2022-04" db="EMBL/GenBank/DDBJ databases">
        <title>Hymenobacter sp. isolated from the air.</title>
        <authorList>
            <person name="Won M."/>
            <person name="Lee C.-M."/>
            <person name="Woen H.-Y."/>
            <person name="Kwon S.-W."/>
        </authorList>
    </citation>
    <scope>NUCLEOTIDE SEQUENCE [LARGE SCALE GENOMIC DNA]</scope>
    <source>
        <strain evidence="2">5413 J-13</strain>
    </source>
</reference>
<dbReference type="AlphaFoldDB" id="A0A8T9SZK7"/>
<proteinExistence type="predicted"/>
<evidence type="ECO:0000313" key="2">
    <source>
        <dbReference type="Proteomes" id="UP000829925"/>
    </source>
</evidence>
<accession>A0A8T9SZK7</accession>
<dbReference type="EMBL" id="CP095053">
    <property type="protein sequence ID" value="UOR07538.1"/>
    <property type="molecule type" value="Genomic_DNA"/>
</dbReference>
<dbReference type="Proteomes" id="UP000829925">
    <property type="component" value="Chromosome"/>
</dbReference>
<protein>
    <recommendedName>
        <fullName evidence="3">DUF3575 domain-containing protein</fullName>
    </recommendedName>
</protein>
<evidence type="ECO:0000313" key="1">
    <source>
        <dbReference type="EMBL" id="UOR07538.1"/>
    </source>
</evidence>
<keyword evidence="2" id="KW-1185">Reference proteome</keyword>
<evidence type="ECO:0008006" key="3">
    <source>
        <dbReference type="Google" id="ProtNLM"/>
    </source>
</evidence>
<organism evidence="1 2">
    <name type="scientific">Hymenobacter aerilatus</name>
    <dbReference type="NCBI Taxonomy" id="2932251"/>
    <lineage>
        <taxon>Bacteria</taxon>
        <taxon>Pseudomonadati</taxon>
        <taxon>Bacteroidota</taxon>
        <taxon>Cytophagia</taxon>
        <taxon>Cytophagales</taxon>
        <taxon>Hymenobacteraceae</taxon>
        <taxon>Hymenobacter</taxon>
    </lineage>
</organism>
<name>A0A8T9SZK7_9BACT</name>
<dbReference type="RefSeq" id="WP_245097372.1">
    <property type="nucleotide sequence ID" value="NZ_CP095053.1"/>
</dbReference>
<dbReference type="KEGG" id="haei:MUN82_10670"/>